<reference evidence="2 3" key="1">
    <citation type="submission" date="2019-04" db="EMBL/GenBank/DDBJ databases">
        <title>Comparative genomics and transcriptomics to analyze fruiting body development in filamentous ascomycetes.</title>
        <authorList>
            <consortium name="DOE Joint Genome Institute"/>
            <person name="Lutkenhaus R."/>
            <person name="Traeger S."/>
            <person name="Breuer J."/>
            <person name="Kuo A."/>
            <person name="Lipzen A."/>
            <person name="Pangilinan J."/>
            <person name="Dilworth D."/>
            <person name="Sandor L."/>
            <person name="Poggeler S."/>
            <person name="Barry K."/>
            <person name="Grigoriev I.V."/>
            <person name="Nowrousian M."/>
        </authorList>
    </citation>
    <scope>NUCLEOTIDE SEQUENCE [LARGE SCALE GENOMIC DNA]</scope>
    <source>
        <strain evidence="2 3">CBS 389.68</strain>
    </source>
</reference>
<accession>A0A4S2MU20</accession>
<gene>
    <name evidence="2" type="ORF">EX30DRAFT_66385</name>
</gene>
<sequence>MAPSKKKKNSISAAPVDASGICTAIHIRTKLPCTTPRYLSPTAPDGIIPLFCKDHVFECAQLYKKYKQHQATLEMLEDSPPRDLPADLGNNTFEELDGEGPAGRQRALERLERVWGWCRERYNLLDRCITAREIHHEHFYKDTSDFGHQAYLDRLRTNLRVMETALTRLAKRKEFLTFQETTWYMWISKIQADEDARSESERKRVRAAAVLMRQHQTEQLLQLKIEEDRAKLAAENSRELWDPIEYKIQEVRRGYIALLRAQICATNLTDDERAQAKKRAEETKVDIGGDESIGKIQGTREEMIIEHMRKKGMAIPEQDIFKAPYEAYRPAKEDKEDAAARKQAHVESDGENSDEWPNDEEVPHGRHAMVPESIFTMSRTGPVTMDGPGRPKELDNPAVIKLTQDFNAFTRSLRPGTIDFKSTDPQQIELAKTEIRRQVRDIREYMFLRLVISQPSLFRVGLECNSIDEFLHNDSVSNSDLRDLSVALSRCKMESIRDACADYWLNQVMTNPDEVGEESVLEEKEEFPLAQLIPDYKEKAKMREAKLEAKMKKNKKGKGKKVKEEIDIDEPEQLRGENHLKDRVKVCGRWLHNFPAETRLPRRGWYQLGIVAPTLSWNTALSLCNSWDECYELNLLAMSGYFNNLAFNWTGSRDPQYINRTRMMGFLTYHHFPGADQTTVIYPKSTGHGTFHAREARNFVCGCMGRDVEAARRFIAMCATTTSELIVYVKDMCTGKVIYEPPPEQAWLMREKQGRGRIHRVPWTIVQSIDANFRKDMDQLRPWKLQFTDYMEIILADRHPGRNFNHLIGVIIKYLHKAHQHIDLLSIWQPTIEVYQRIAQDEDGKDGPRAQEARSIRRQIRALRKKPELKKLLMEPHPSYYYDSIDEHLDLEIMAFKDPFWKRPENMKESEKQRFLAVQARLDELAEMPDNAGREEMVQLAATMMADHFISHHRKKREREYAYDDEEEGGKLQPLPEPDEIKTLMKQPDVVEDDGDSDWEDEKPDMKRMVEMYEERIYEEAEDLMGLCEDLGDEMHEIEAEHRGFDPRAYEKGRNFMRSLLGKEDTLNQRDRARALRRQKQIMNQANLVIPKNYYYCMLIVDMLWPARIPSPDIKSDNKSFEDLKMGTVFEGIDPKEFTTLREHTLRSKYCGIGRPNQVPPRVHQEWEAFVETEGLSDQGWCKMYNADEIFPKDWVKYILERVFDLWHDGIIRPSYRLACVPAYCGKDVHGHIGMFIDYQLLLDSGQIRLSGEFQDPPPPDYIMKELEAWEEKNPNSCYSLLRMKSSPEYWHTQFYPSDTALTSFVDPRGRIWEFTKYPKDYPGAAAQFHEIVEEVFIEPPNLRRRDRPEEKIRYWTRHRVDVILVMGRTQKECREWTIRTCAYLRKRPVGLDVDFTKSWLGCTAEEIRELAERGWVVEFPDDEPWSDGL</sequence>
<evidence type="ECO:0000313" key="3">
    <source>
        <dbReference type="Proteomes" id="UP000298138"/>
    </source>
</evidence>
<organism evidence="2 3">
    <name type="scientific">Ascodesmis nigricans</name>
    <dbReference type="NCBI Taxonomy" id="341454"/>
    <lineage>
        <taxon>Eukaryota</taxon>
        <taxon>Fungi</taxon>
        <taxon>Dikarya</taxon>
        <taxon>Ascomycota</taxon>
        <taxon>Pezizomycotina</taxon>
        <taxon>Pezizomycetes</taxon>
        <taxon>Pezizales</taxon>
        <taxon>Ascodesmidaceae</taxon>
        <taxon>Ascodesmis</taxon>
    </lineage>
</organism>
<keyword evidence="3" id="KW-1185">Reference proteome</keyword>
<proteinExistence type="predicted"/>
<evidence type="ECO:0000313" key="2">
    <source>
        <dbReference type="EMBL" id="TGZ79976.1"/>
    </source>
</evidence>
<feature type="compositionally biased region" description="Basic and acidic residues" evidence="1">
    <location>
        <begin position="331"/>
        <end position="348"/>
    </location>
</feature>
<dbReference type="InParanoid" id="A0A4S2MU20"/>
<dbReference type="EMBL" id="ML220127">
    <property type="protein sequence ID" value="TGZ79976.1"/>
    <property type="molecule type" value="Genomic_DNA"/>
</dbReference>
<dbReference type="OrthoDB" id="5326588at2759"/>
<feature type="compositionally biased region" description="Acidic residues" evidence="1">
    <location>
        <begin position="349"/>
        <end position="360"/>
    </location>
</feature>
<feature type="region of interest" description="Disordered" evidence="1">
    <location>
        <begin position="960"/>
        <end position="979"/>
    </location>
</feature>
<feature type="region of interest" description="Disordered" evidence="1">
    <location>
        <begin position="331"/>
        <end position="365"/>
    </location>
</feature>
<evidence type="ECO:0000256" key="1">
    <source>
        <dbReference type="SAM" id="MobiDB-lite"/>
    </source>
</evidence>
<name>A0A4S2MU20_9PEZI</name>
<protein>
    <submittedName>
        <fullName evidence="2">Uncharacterized protein</fullName>
    </submittedName>
</protein>
<dbReference type="Proteomes" id="UP000298138">
    <property type="component" value="Unassembled WGS sequence"/>
</dbReference>